<name>A0ACB8RCS9_9AGAM</name>
<gene>
    <name evidence="1" type="ORF">FA95DRAFT_1564808</name>
</gene>
<organism evidence="1 2">
    <name type="scientific">Auriscalpium vulgare</name>
    <dbReference type="NCBI Taxonomy" id="40419"/>
    <lineage>
        <taxon>Eukaryota</taxon>
        <taxon>Fungi</taxon>
        <taxon>Dikarya</taxon>
        <taxon>Basidiomycota</taxon>
        <taxon>Agaricomycotina</taxon>
        <taxon>Agaricomycetes</taxon>
        <taxon>Russulales</taxon>
        <taxon>Auriscalpiaceae</taxon>
        <taxon>Auriscalpium</taxon>
    </lineage>
</organism>
<keyword evidence="2" id="KW-1185">Reference proteome</keyword>
<accession>A0ACB8RCS9</accession>
<reference evidence="1" key="1">
    <citation type="submission" date="2021-02" db="EMBL/GenBank/DDBJ databases">
        <authorList>
            <consortium name="DOE Joint Genome Institute"/>
            <person name="Ahrendt S."/>
            <person name="Looney B.P."/>
            <person name="Miyauchi S."/>
            <person name="Morin E."/>
            <person name="Drula E."/>
            <person name="Courty P.E."/>
            <person name="Chicoki N."/>
            <person name="Fauchery L."/>
            <person name="Kohler A."/>
            <person name="Kuo A."/>
            <person name="Labutti K."/>
            <person name="Pangilinan J."/>
            <person name="Lipzen A."/>
            <person name="Riley R."/>
            <person name="Andreopoulos W."/>
            <person name="He G."/>
            <person name="Johnson J."/>
            <person name="Barry K.W."/>
            <person name="Grigoriev I.V."/>
            <person name="Nagy L."/>
            <person name="Hibbett D."/>
            <person name="Henrissat B."/>
            <person name="Matheny P.B."/>
            <person name="Labbe J."/>
            <person name="Martin F."/>
        </authorList>
    </citation>
    <scope>NUCLEOTIDE SEQUENCE</scope>
    <source>
        <strain evidence="1">FP105234-sp</strain>
    </source>
</reference>
<sequence>MDSDDIKERAHAFWTTSADERLASLPLPPSSSTNETLHTPQDIIDAEAYGVRLALCALMTRRNTFAPISMLPLEIIAHIFECLALKDPPEKGSRYYAAPSTLGWIKSATHVCRRWREAALGHPALWRRVTFEIGLKWAKEMLARAKSAPLVIVQLHTEQETRAETDRMLLEHCSHFQQLTITRSLDGWQTFLPVLTSPAPVLQELDISVQQGALFSGATTSMPSIAELFSGHADCLQKITINNFSFAWTCFPRSPLTHLKLHSSGRASELGLAADSQGPDAFLDLLATLPALQVLSLHHCLPACSTYKDDRAISLPRLASVSLAGRAVDVTAALGHIELPASTKLTLDCMSNAETGEECLEALSLGVAHFKSDSTVMRALKIESVFLHSHLSAMNIVAQKTALSIGHIRHISDADLSLSLSWKPRHLLPGIVGSPNIPLSALRLAASALPMKDLRTLYMDVRCTEWTKTEPWKEMFGQCGALQHLLVSGEVAIHLIGALARSTGPAAKSKGKKRTRTTRRLGTVLFPALESLHLDDVDLDALCIDEDDHNMLETALAQRQQLKMGLKTLVIRSCHVHQDHLDDLESLVECVDWDGETMDSADEDEYSDEMDPEFDGEYDSDFDGPWGPDIWGF</sequence>
<comment type="caution">
    <text evidence="1">The sequence shown here is derived from an EMBL/GenBank/DDBJ whole genome shotgun (WGS) entry which is preliminary data.</text>
</comment>
<dbReference type="Proteomes" id="UP000814033">
    <property type="component" value="Unassembled WGS sequence"/>
</dbReference>
<proteinExistence type="predicted"/>
<evidence type="ECO:0000313" key="1">
    <source>
        <dbReference type="EMBL" id="KAI0041981.1"/>
    </source>
</evidence>
<dbReference type="EMBL" id="MU276090">
    <property type="protein sequence ID" value="KAI0041981.1"/>
    <property type="molecule type" value="Genomic_DNA"/>
</dbReference>
<reference evidence="1" key="2">
    <citation type="journal article" date="2022" name="New Phytol.">
        <title>Evolutionary transition to the ectomycorrhizal habit in the genomes of a hyperdiverse lineage of mushroom-forming fungi.</title>
        <authorList>
            <person name="Looney B."/>
            <person name="Miyauchi S."/>
            <person name="Morin E."/>
            <person name="Drula E."/>
            <person name="Courty P.E."/>
            <person name="Kohler A."/>
            <person name="Kuo A."/>
            <person name="LaButti K."/>
            <person name="Pangilinan J."/>
            <person name="Lipzen A."/>
            <person name="Riley R."/>
            <person name="Andreopoulos W."/>
            <person name="He G."/>
            <person name="Johnson J."/>
            <person name="Nolan M."/>
            <person name="Tritt A."/>
            <person name="Barry K.W."/>
            <person name="Grigoriev I.V."/>
            <person name="Nagy L.G."/>
            <person name="Hibbett D."/>
            <person name="Henrissat B."/>
            <person name="Matheny P.B."/>
            <person name="Labbe J."/>
            <person name="Martin F.M."/>
        </authorList>
    </citation>
    <scope>NUCLEOTIDE SEQUENCE</scope>
    <source>
        <strain evidence="1">FP105234-sp</strain>
    </source>
</reference>
<protein>
    <submittedName>
        <fullName evidence="1">Uncharacterized protein</fullName>
    </submittedName>
</protein>
<evidence type="ECO:0000313" key="2">
    <source>
        <dbReference type="Proteomes" id="UP000814033"/>
    </source>
</evidence>